<reference evidence="12" key="1">
    <citation type="submission" date="2018-11" db="EMBL/GenBank/DDBJ databases">
        <title>Venom-gland transcriptomics and venom proteomics of the Florida green centipede (Hemiscolopendra marginata) reveal sex-based variation in a centipede venom.</title>
        <authorList>
            <person name="Nystrom G.S."/>
            <person name="Ward M.J."/>
            <person name="Ellsworth S.A."/>
            <person name="Rokyta D.R."/>
        </authorList>
    </citation>
    <scope>NUCLEOTIDE SEQUENCE</scope>
    <source>
        <tissue evidence="12">Venom gland</tissue>
    </source>
</reference>
<dbReference type="Gene3D" id="6.10.250.2950">
    <property type="match status" value="1"/>
</dbReference>
<evidence type="ECO:0000256" key="8">
    <source>
        <dbReference type="ARBA" id="ARBA00022989"/>
    </source>
</evidence>
<evidence type="ECO:0000256" key="7">
    <source>
        <dbReference type="ARBA" id="ARBA00022933"/>
    </source>
</evidence>
<dbReference type="GO" id="GO:0030968">
    <property type="term" value="P:endoplasmic reticulum unfolded protein response"/>
    <property type="evidence" value="ECO:0007669"/>
    <property type="project" value="TreeGrafter"/>
</dbReference>
<evidence type="ECO:0000256" key="2">
    <source>
        <dbReference type="ARBA" id="ARBA00004496"/>
    </source>
</evidence>
<evidence type="ECO:0000256" key="5">
    <source>
        <dbReference type="ARBA" id="ARBA00022692"/>
    </source>
</evidence>
<dbReference type="GO" id="GO:0036502">
    <property type="term" value="C:Derlin-1-VIMP complex"/>
    <property type="evidence" value="ECO:0007669"/>
    <property type="project" value="TreeGrafter"/>
</dbReference>
<organism evidence="12">
    <name type="scientific">Hemiscolopendra marginata</name>
    <dbReference type="NCBI Taxonomy" id="943146"/>
    <lineage>
        <taxon>Eukaryota</taxon>
        <taxon>Metazoa</taxon>
        <taxon>Ecdysozoa</taxon>
        <taxon>Arthropoda</taxon>
        <taxon>Myriapoda</taxon>
        <taxon>Chilopoda</taxon>
        <taxon>Pleurostigmophora</taxon>
        <taxon>Scolopendromorpha</taxon>
        <taxon>Scolopendridae</taxon>
        <taxon>Hemiscolopendra</taxon>
    </lineage>
</organism>
<keyword evidence="7" id="KW-0712">Selenocysteine</keyword>
<keyword evidence="8 11" id="KW-1133">Transmembrane helix</keyword>
<keyword evidence="9 11" id="KW-0472">Membrane</keyword>
<keyword evidence="6" id="KW-0256">Endoplasmic reticulum</keyword>
<dbReference type="PANTHER" id="PTHR28621:SF1">
    <property type="entry name" value="SELENOPROTEIN S"/>
    <property type="match status" value="1"/>
</dbReference>
<dbReference type="InterPro" id="IPR009703">
    <property type="entry name" value="Selenoprotein_S"/>
</dbReference>
<protein>
    <submittedName>
        <fullName evidence="12">Selenoprotein S</fullName>
    </submittedName>
</protein>
<keyword evidence="5 11" id="KW-0812">Transmembrane</keyword>
<dbReference type="Pfam" id="PF06936">
    <property type="entry name" value="Selenoprotein_S"/>
    <property type="match status" value="1"/>
</dbReference>
<evidence type="ECO:0000256" key="11">
    <source>
        <dbReference type="SAM" id="Phobius"/>
    </source>
</evidence>
<feature type="transmembrane region" description="Helical" evidence="11">
    <location>
        <begin position="25"/>
        <end position="44"/>
    </location>
</feature>
<evidence type="ECO:0000313" key="12">
    <source>
        <dbReference type="EMBL" id="MUP40628.1"/>
    </source>
</evidence>
<dbReference type="GO" id="GO:0036513">
    <property type="term" value="C:Derlin-1 retrotranslocation complex"/>
    <property type="evidence" value="ECO:0007669"/>
    <property type="project" value="TreeGrafter"/>
</dbReference>
<evidence type="ECO:0000256" key="6">
    <source>
        <dbReference type="ARBA" id="ARBA00022824"/>
    </source>
</evidence>
<dbReference type="EMBL" id="GHBY01000451">
    <property type="protein sequence ID" value="MUP40628.1"/>
    <property type="molecule type" value="Transcribed_RNA"/>
</dbReference>
<accession>A0A646QDD4</accession>
<dbReference type="PANTHER" id="PTHR28621">
    <property type="entry name" value="SELENOPROTEIN S"/>
    <property type="match status" value="1"/>
</dbReference>
<dbReference type="AlphaFoldDB" id="A0A646QDD4"/>
<evidence type="ECO:0000256" key="10">
    <source>
        <dbReference type="SAM" id="MobiDB-lite"/>
    </source>
</evidence>
<proteinExistence type="inferred from homology"/>
<keyword evidence="4" id="KW-0963">Cytoplasm</keyword>
<comment type="subcellular location">
    <subcellularLocation>
        <location evidence="2">Cytoplasm</location>
    </subcellularLocation>
    <subcellularLocation>
        <location evidence="1">Endoplasmic reticulum membrane</location>
        <topology evidence="1">Single-pass membrane protein</topology>
    </subcellularLocation>
</comment>
<evidence type="ECO:0000256" key="1">
    <source>
        <dbReference type="ARBA" id="ARBA00004389"/>
    </source>
</evidence>
<dbReference type="GO" id="GO:0030970">
    <property type="term" value="P:retrograde protein transport, ER to cytosol"/>
    <property type="evidence" value="ECO:0007669"/>
    <property type="project" value="TreeGrafter"/>
</dbReference>
<evidence type="ECO:0000256" key="9">
    <source>
        <dbReference type="ARBA" id="ARBA00023136"/>
    </source>
</evidence>
<feature type="compositionally biased region" description="Polar residues" evidence="10">
    <location>
        <begin position="162"/>
        <end position="176"/>
    </location>
</feature>
<comment type="similarity">
    <text evidence="3">Belongs to the selenoprotein S family.</text>
</comment>
<evidence type="ECO:0000256" key="4">
    <source>
        <dbReference type="ARBA" id="ARBA00022490"/>
    </source>
</evidence>
<feature type="region of interest" description="Disordered" evidence="10">
    <location>
        <begin position="132"/>
        <end position="176"/>
    </location>
</feature>
<name>A0A646QDD4_9MYRI</name>
<sequence length="176" mass="20423">MDSFENNEHTEEDLTSLFKNSVLDFIQSNGWLILLVCAIVCLLWKHIRAKFWLWEQSRSREKFFAAYHQDPKLVLERQEALEASRKRLQEQHDAQAELFLAKIKKREVGKCQDKVNEWEKLKVGAAYRSKLKLEEEPPPKRKTLPKSKIKNDYNPLMGSGGTSFRPSRSADCNSGG</sequence>
<evidence type="ECO:0000256" key="3">
    <source>
        <dbReference type="ARBA" id="ARBA00011034"/>
    </source>
</evidence>